<evidence type="ECO:0000313" key="1">
    <source>
        <dbReference type="EMBL" id="KAJ2800936.1"/>
    </source>
</evidence>
<name>A0ACC1L4W1_9FUNG</name>
<protein>
    <submittedName>
        <fullName evidence="1">Uncharacterized protein</fullName>
    </submittedName>
</protein>
<reference evidence="1" key="1">
    <citation type="submission" date="2022-07" db="EMBL/GenBank/DDBJ databases">
        <title>Phylogenomic reconstructions and comparative analyses of Kickxellomycotina fungi.</title>
        <authorList>
            <person name="Reynolds N.K."/>
            <person name="Stajich J.E."/>
            <person name="Barry K."/>
            <person name="Grigoriev I.V."/>
            <person name="Crous P."/>
            <person name="Smith M.E."/>
        </authorList>
    </citation>
    <scope>NUCLEOTIDE SEQUENCE</scope>
    <source>
        <strain evidence="1">BCRC 34780</strain>
    </source>
</reference>
<sequence>MRVQAAALALAVCLGAANGLTPKEDQAVGDILEIFKRGTSVYPLVDLMHNLAVSMGFQYSAQRINRFGPEPKDAYATVYDMLISVDTNGKHTVGQHVKLRQLIDIIGTKILNLNSKEISFRTLIIQEEEDDSASDSSTARASASAVTRRAARSHA</sequence>
<evidence type="ECO:0000313" key="2">
    <source>
        <dbReference type="Proteomes" id="UP001140087"/>
    </source>
</evidence>
<dbReference type="EMBL" id="JANBUN010000860">
    <property type="protein sequence ID" value="KAJ2800936.1"/>
    <property type="molecule type" value="Genomic_DNA"/>
</dbReference>
<organism evidence="1 2">
    <name type="scientific">Coemansia helicoidea</name>
    <dbReference type="NCBI Taxonomy" id="1286919"/>
    <lineage>
        <taxon>Eukaryota</taxon>
        <taxon>Fungi</taxon>
        <taxon>Fungi incertae sedis</taxon>
        <taxon>Zoopagomycota</taxon>
        <taxon>Kickxellomycotina</taxon>
        <taxon>Kickxellomycetes</taxon>
        <taxon>Kickxellales</taxon>
        <taxon>Kickxellaceae</taxon>
        <taxon>Coemansia</taxon>
    </lineage>
</organism>
<proteinExistence type="predicted"/>
<comment type="caution">
    <text evidence="1">The sequence shown here is derived from an EMBL/GenBank/DDBJ whole genome shotgun (WGS) entry which is preliminary data.</text>
</comment>
<gene>
    <name evidence="1" type="ORF">H4R21_002985</name>
</gene>
<accession>A0ACC1L4W1</accession>
<keyword evidence="2" id="KW-1185">Reference proteome</keyword>
<dbReference type="Proteomes" id="UP001140087">
    <property type="component" value="Unassembled WGS sequence"/>
</dbReference>